<protein>
    <recommendedName>
        <fullName evidence="4">BZIP domain-containing protein</fullName>
    </recommendedName>
</protein>
<accession>A0ABD3EU44</accession>
<dbReference type="AlphaFoldDB" id="A0ABD3EU44"/>
<organism evidence="2 3">
    <name type="scientific">Phytophthora oleae</name>
    <dbReference type="NCBI Taxonomy" id="2107226"/>
    <lineage>
        <taxon>Eukaryota</taxon>
        <taxon>Sar</taxon>
        <taxon>Stramenopiles</taxon>
        <taxon>Oomycota</taxon>
        <taxon>Peronosporomycetes</taxon>
        <taxon>Peronosporales</taxon>
        <taxon>Peronosporaceae</taxon>
        <taxon>Phytophthora</taxon>
    </lineage>
</organism>
<gene>
    <name evidence="2" type="ORF">V7S43_017862</name>
</gene>
<comment type="caution">
    <text evidence="2">The sequence shown here is derived from an EMBL/GenBank/DDBJ whole genome shotgun (WGS) entry which is preliminary data.</text>
</comment>
<feature type="region of interest" description="Disordered" evidence="1">
    <location>
        <begin position="37"/>
        <end position="100"/>
    </location>
</feature>
<sequence>MDDTELAAVWDFLNECTIAKSAGFMKSAYEVSAAALKRDSASPSNSSASDKTNMENTSDDDMQATPRTIVNVKRPKQRGIPKTQRERQKGYDQKHRMKRTNMRTEAAKTLVAGLKLLNLLLEDRILRTRKVSATIRLLHLGKDEQKFPDYDRDRLKINHEAKTNLGLNQAATTYIKLWTATWKLSKIEKGKYFLKSYAADIDGYLDELATHGEKLVEATTELESCVTQKPRGVWV</sequence>
<dbReference type="Proteomes" id="UP001632037">
    <property type="component" value="Unassembled WGS sequence"/>
</dbReference>
<evidence type="ECO:0000313" key="2">
    <source>
        <dbReference type="EMBL" id="KAL3657202.1"/>
    </source>
</evidence>
<evidence type="ECO:0008006" key="4">
    <source>
        <dbReference type="Google" id="ProtNLM"/>
    </source>
</evidence>
<name>A0ABD3EU44_9STRA</name>
<proteinExistence type="predicted"/>
<feature type="compositionally biased region" description="Basic and acidic residues" evidence="1">
    <location>
        <begin position="83"/>
        <end position="94"/>
    </location>
</feature>
<evidence type="ECO:0000313" key="3">
    <source>
        <dbReference type="Proteomes" id="UP001632037"/>
    </source>
</evidence>
<keyword evidence="3" id="KW-1185">Reference proteome</keyword>
<reference evidence="2 3" key="1">
    <citation type="submission" date="2024-09" db="EMBL/GenBank/DDBJ databases">
        <title>Genome sequencing and assembly of Phytophthora oleae, isolate VK10A, causative agent of rot of olive drupes.</title>
        <authorList>
            <person name="Conti Taguali S."/>
            <person name="Riolo M."/>
            <person name="La Spada F."/>
            <person name="Cacciola S.O."/>
            <person name="Dionisio G."/>
        </authorList>
    </citation>
    <scope>NUCLEOTIDE SEQUENCE [LARGE SCALE GENOMIC DNA]</scope>
    <source>
        <strain evidence="2 3">VK10A</strain>
    </source>
</reference>
<dbReference type="EMBL" id="JBIMZQ010000067">
    <property type="protein sequence ID" value="KAL3657202.1"/>
    <property type="molecule type" value="Genomic_DNA"/>
</dbReference>
<evidence type="ECO:0000256" key="1">
    <source>
        <dbReference type="SAM" id="MobiDB-lite"/>
    </source>
</evidence>